<comment type="caution">
    <text evidence="4">The sequence shown here is derived from an EMBL/GenBank/DDBJ whole genome shotgun (WGS) entry which is preliminary data.</text>
</comment>
<evidence type="ECO:0000313" key="5">
    <source>
        <dbReference type="Proteomes" id="UP000176424"/>
    </source>
</evidence>
<organism evidence="4 5">
    <name type="scientific">Candidatus Amesbacteria bacterium RIFOXYB1_FULL_44_23</name>
    <dbReference type="NCBI Taxonomy" id="1797263"/>
    <lineage>
        <taxon>Bacteria</taxon>
        <taxon>Candidatus Amesiibacteriota</taxon>
    </lineage>
</organism>
<dbReference type="PROSITE" id="PS50293">
    <property type="entry name" value="TPR_REGION"/>
    <property type="match status" value="2"/>
</dbReference>
<keyword evidence="2 3" id="KW-0802">TPR repeat</keyword>
<evidence type="ECO:0000256" key="3">
    <source>
        <dbReference type="PROSITE-ProRule" id="PRU00339"/>
    </source>
</evidence>
<proteinExistence type="predicted"/>
<evidence type="ECO:0000256" key="2">
    <source>
        <dbReference type="ARBA" id="ARBA00022803"/>
    </source>
</evidence>
<dbReference type="Proteomes" id="UP000176424">
    <property type="component" value="Unassembled WGS sequence"/>
</dbReference>
<dbReference type="InterPro" id="IPR051685">
    <property type="entry name" value="Ycf3/AcsC/BcsC/TPR_MFPF"/>
</dbReference>
<feature type="repeat" description="TPR" evidence="3">
    <location>
        <begin position="536"/>
        <end position="569"/>
    </location>
</feature>
<dbReference type="InterPro" id="IPR019734">
    <property type="entry name" value="TPR_rpt"/>
</dbReference>
<dbReference type="Pfam" id="PF13432">
    <property type="entry name" value="TPR_16"/>
    <property type="match status" value="1"/>
</dbReference>
<dbReference type="PANTHER" id="PTHR44943">
    <property type="entry name" value="CELLULOSE SYNTHASE OPERON PROTEIN C"/>
    <property type="match status" value="1"/>
</dbReference>
<keyword evidence="1" id="KW-0677">Repeat</keyword>
<evidence type="ECO:0000256" key="1">
    <source>
        <dbReference type="ARBA" id="ARBA00022737"/>
    </source>
</evidence>
<dbReference type="PROSITE" id="PS50005">
    <property type="entry name" value="TPR"/>
    <property type="match status" value="3"/>
</dbReference>
<evidence type="ECO:0000313" key="4">
    <source>
        <dbReference type="EMBL" id="OGD08750.1"/>
    </source>
</evidence>
<gene>
    <name evidence="4" type="ORF">A2397_02400</name>
</gene>
<dbReference type="InterPro" id="IPR011990">
    <property type="entry name" value="TPR-like_helical_dom_sf"/>
</dbReference>
<feature type="repeat" description="TPR" evidence="3">
    <location>
        <begin position="502"/>
        <end position="535"/>
    </location>
</feature>
<dbReference type="PANTHER" id="PTHR44943:SF8">
    <property type="entry name" value="TPR REPEAT-CONTAINING PROTEIN MJ0263"/>
    <property type="match status" value="1"/>
</dbReference>
<dbReference type="Gene3D" id="1.25.40.10">
    <property type="entry name" value="Tetratricopeptide repeat domain"/>
    <property type="match status" value="1"/>
</dbReference>
<dbReference type="EMBL" id="MEXR01000051">
    <property type="protein sequence ID" value="OGD08750.1"/>
    <property type="molecule type" value="Genomic_DNA"/>
</dbReference>
<dbReference type="AlphaFoldDB" id="A0A1F4ZR58"/>
<feature type="repeat" description="TPR" evidence="3">
    <location>
        <begin position="570"/>
        <end position="603"/>
    </location>
</feature>
<sequence length="622" mass="71028">MDHFGEQPKFEIRPVIEQKPFEHPAVQSFFFEWCKINDSIEPQMLSRDDWEKRSVKGVLEKRPDGKQTLFIPTDLQLWEMVGVMEAVDRDTFAAKPGRQVEAKEKILELAKVFKNTGTYVAQRLNGITDGREIAEALALEFYEYGQSLIEGKRVEPAPDLGRIASQNLTAAETDSVDRFLAGDSLYEARRKRAEQAISKEHSINDERYEIERQRSLRQFFRVAEKAFTLKSQSINGELQKSSIQLKPWQNDAPIHNTFLARIEKGITKKIETPKRELETAIFRRGLEKLTSEMKVGGLEQAVDSFFKNFGLDLQSEQEKLVDALRIPELKVELEKIRQTGYLLEISEKEREIADAIQKAISKFEYEPDSNNPSEMVASRFINCVGASMLGGALLSEAGLNYLVGAVPEHSVLLLVTSSGEVEWRDMLDPSFNERLRDEMIVGRKENGTPLTTRDIFEFSKRPTPEGLRFDLRRDRCKNMLNWLEGGDRMNITVFKSEYGQQIQVLNNTGYALFDLGRSEEAVEAYRQAVALDPKYTNAYYGLGDVLFDLGRSEEAVEAYRKVVALDPKSAYSYYGLGSALSELGRKKEAVEAYQKFLDLADKKTDSYWIKMAEWTIGEIKNK</sequence>
<accession>A0A1F4ZR58</accession>
<reference evidence="4 5" key="1">
    <citation type="journal article" date="2016" name="Nat. Commun.">
        <title>Thousands of microbial genomes shed light on interconnected biogeochemical processes in an aquifer system.</title>
        <authorList>
            <person name="Anantharaman K."/>
            <person name="Brown C.T."/>
            <person name="Hug L.A."/>
            <person name="Sharon I."/>
            <person name="Castelle C.J."/>
            <person name="Probst A.J."/>
            <person name="Thomas B.C."/>
            <person name="Singh A."/>
            <person name="Wilkins M.J."/>
            <person name="Karaoz U."/>
            <person name="Brodie E.L."/>
            <person name="Williams K.H."/>
            <person name="Hubbard S.S."/>
            <person name="Banfield J.F."/>
        </authorList>
    </citation>
    <scope>NUCLEOTIDE SEQUENCE [LARGE SCALE GENOMIC DNA]</scope>
</reference>
<protein>
    <submittedName>
        <fullName evidence="4">Uncharacterized protein</fullName>
    </submittedName>
</protein>
<dbReference type="Pfam" id="PF13181">
    <property type="entry name" value="TPR_8"/>
    <property type="match status" value="1"/>
</dbReference>
<dbReference type="SUPFAM" id="SSF48452">
    <property type="entry name" value="TPR-like"/>
    <property type="match status" value="1"/>
</dbReference>
<dbReference type="SMART" id="SM00028">
    <property type="entry name" value="TPR"/>
    <property type="match status" value="3"/>
</dbReference>
<name>A0A1F4ZR58_9BACT</name>
<dbReference type="STRING" id="1797263.A2397_02400"/>